<keyword evidence="4 8" id="KW-1003">Cell membrane</keyword>
<evidence type="ECO:0000256" key="7">
    <source>
        <dbReference type="ARBA" id="ARBA00023136"/>
    </source>
</evidence>
<evidence type="ECO:0000256" key="4">
    <source>
        <dbReference type="ARBA" id="ARBA00022475"/>
    </source>
</evidence>
<feature type="transmembrane region" description="Helical" evidence="9">
    <location>
        <begin position="35"/>
        <end position="52"/>
    </location>
</feature>
<dbReference type="EMBL" id="DF968063">
    <property type="protein sequence ID" value="GAP02226.1"/>
    <property type="molecule type" value="Genomic_DNA"/>
</dbReference>
<dbReference type="RefSeq" id="WP_059375432.1">
    <property type="nucleotide sequence ID" value="NZ_DF968063.1"/>
</dbReference>
<reference evidence="10 11" key="1">
    <citation type="journal article" date="2015" name="BMC Genomics">
        <title>Comparative genomics of Fructobacillus spp. and Leuconostoc spp. reveals niche-specific evolution of Fructobacillus spp.</title>
        <authorList>
            <person name="Endo A."/>
            <person name="Tanizawa Y."/>
            <person name="Tanaka N."/>
            <person name="Maeno S."/>
            <person name="Kumar H."/>
            <person name="Shiwa Y."/>
            <person name="Okada S."/>
            <person name="Yoshikawa H."/>
            <person name="Dicks L."/>
            <person name="Nakagawa J."/>
            <person name="Arita M."/>
        </authorList>
    </citation>
    <scope>NUCLEOTIDE SEQUENCE [LARGE SCALE GENOMIC DNA]</scope>
    <source>
        <strain evidence="10 11">DSM 15468</strain>
    </source>
</reference>
<dbReference type="PIRSF" id="PIRSF016661">
    <property type="entry name" value="BioY"/>
    <property type="match status" value="1"/>
</dbReference>
<keyword evidence="6 9" id="KW-1133">Transmembrane helix</keyword>
<evidence type="ECO:0000256" key="3">
    <source>
        <dbReference type="ARBA" id="ARBA00022448"/>
    </source>
</evidence>
<keyword evidence="3 8" id="KW-0813">Transport</keyword>
<dbReference type="PANTHER" id="PTHR34295">
    <property type="entry name" value="BIOTIN TRANSPORTER BIOY"/>
    <property type="match status" value="1"/>
</dbReference>
<dbReference type="Gene3D" id="1.10.1760.20">
    <property type="match status" value="1"/>
</dbReference>
<evidence type="ECO:0000256" key="9">
    <source>
        <dbReference type="SAM" id="Phobius"/>
    </source>
</evidence>
<evidence type="ECO:0000256" key="1">
    <source>
        <dbReference type="ARBA" id="ARBA00004651"/>
    </source>
</evidence>
<feature type="transmembrane region" description="Helical" evidence="9">
    <location>
        <begin position="82"/>
        <end position="104"/>
    </location>
</feature>
<feature type="transmembrane region" description="Helical" evidence="9">
    <location>
        <begin position="125"/>
        <end position="146"/>
    </location>
</feature>
<protein>
    <recommendedName>
        <fullName evidence="8">Biotin transporter</fullName>
    </recommendedName>
</protein>
<organism evidence="10 11">
    <name type="scientific">Fructobacillus pseudoficulneus</name>
    <dbReference type="NCBI Taxonomy" id="220714"/>
    <lineage>
        <taxon>Bacteria</taxon>
        <taxon>Bacillati</taxon>
        <taxon>Bacillota</taxon>
        <taxon>Bacilli</taxon>
        <taxon>Lactobacillales</taxon>
        <taxon>Lactobacillaceae</taxon>
        <taxon>Fructobacillus</taxon>
    </lineage>
</organism>
<evidence type="ECO:0000313" key="10">
    <source>
        <dbReference type="EMBL" id="GAP02226.1"/>
    </source>
</evidence>
<evidence type="ECO:0000256" key="8">
    <source>
        <dbReference type="PIRNR" id="PIRNR016661"/>
    </source>
</evidence>
<evidence type="ECO:0000256" key="6">
    <source>
        <dbReference type="ARBA" id="ARBA00022989"/>
    </source>
</evidence>
<dbReference type="Proteomes" id="UP000061227">
    <property type="component" value="Unassembled WGS sequence"/>
</dbReference>
<comment type="subcellular location">
    <subcellularLocation>
        <location evidence="1 8">Cell membrane</location>
        <topology evidence="1 8">Multi-pass membrane protein</topology>
    </subcellularLocation>
</comment>
<evidence type="ECO:0000313" key="11">
    <source>
        <dbReference type="Proteomes" id="UP000061227"/>
    </source>
</evidence>
<dbReference type="GO" id="GO:0005886">
    <property type="term" value="C:plasma membrane"/>
    <property type="evidence" value="ECO:0007669"/>
    <property type="project" value="UniProtKB-SubCell"/>
</dbReference>
<sequence>MSTNSKLQELTKGAIFLALMIVFAMIPGIPLGFLPVPIVVQNLAVMLIVLILGTKRGTLVLAAFLLLVAMGLPVLSGGRGGLAILFGPTGGYLWSWLIFPSAYWGLNRLIFKKKLGDEPSCWQGFVLLAAVDIIIVYGIGALWLHLNQGLDFWSAYVANFAFIPGDLIKVFLAVLLSRALFEANQH</sequence>
<feature type="transmembrane region" description="Helical" evidence="9">
    <location>
        <begin position="59"/>
        <end position="76"/>
    </location>
</feature>
<dbReference type="OrthoDB" id="9803495at2"/>
<dbReference type="GO" id="GO:0015225">
    <property type="term" value="F:biotin transmembrane transporter activity"/>
    <property type="evidence" value="ECO:0007669"/>
    <property type="project" value="UniProtKB-UniRule"/>
</dbReference>
<comment type="similarity">
    <text evidence="2 8">Belongs to the BioY family.</text>
</comment>
<keyword evidence="5 9" id="KW-0812">Transmembrane</keyword>
<feature type="transmembrane region" description="Helical" evidence="9">
    <location>
        <begin position="12"/>
        <end position="29"/>
    </location>
</feature>
<accession>A0A3F3GR52</accession>
<gene>
    <name evidence="10" type="ORF">FPFC_011040</name>
</gene>
<dbReference type="InterPro" id="IPR003784">
    <property type="entry name" value="BioY"/>
</dbReference>
<dbReference type="PANTHER" id="PTHR34295:SF4">
    <property type="entry name" value="BIOTIN TRANSPORTER BIOY-RELATED"/>
    <property type="match status" value="1"/>
</dbReference>
<keyword evidence="7 8" id="KW-0472">Membrane</keyword>
<name>A0A3F3GR52_9LACO</name>
<evidence type="ECO:0000256" key="2">
    <source>
        <dbReference type="ARBA" id="ARBA00010692"/>
    </source>
</evidence>
<proteinExistence type="inferred from homology"/>
<feature type="transmembrane region" description="Helical" evidence="9">
    <location>
        <begin position="152"/>
        <end position="176"/>
    </location>
</feature>
<dbReference type="STRING" id="220714.SAMN05660469_0176"/>
<evidence type="ECO:0000256" key="5">
    <source>
        <dbReference type="ARBA" id="ARBA00022692"/>
    </source>
</evidence>
<keyword evidence="11" id="KW-1185">Reference proteome</keyword>
<dbReference type="Pfam" id="PF02632">
    <property type="entry name" value="BioY"/>
    <property type="match status" value="1"/>
</dbReference>
<dbReference type="AlphaFoldDB" id="A0A3F3GR52"/>